<keyword evidence="1" id="KW-0472">Membrane</keyword>
<keyword evidence="1" id="KW-1133">Transmembrane helix</keyword>
<accession>A0ABQ3UT88</accession>
<comment type="caution">
    <text evidence="3">The sequence shown here is derived from an EMBL/GenBank/DDBJ whole genome shotgun (WGS) entry which is preliminary data.</text>
</comment>
<evidence type="ECO:0000313" key="4">
    <source>
        <dbReference type="Proteomes" id="UP000654345"/>
    </source>
</evidence>
<keyword evidence="1" id="KW-0812">Transmembrane</keyword>
<evidence type="ECO:0000256" key="1">
    <source>
        <dbReference type="SAM" id="Phobius"/>
    </source>
</evidence>
<dbReference type="RefSeq" id="WP_201372603.1">
    <property type="nucleotide sequence ID" value="NZ_BNJG01000002.1"/>
</dbReference>
<evidence type="ECO:0000313" key="3">
    <source>
        <dbReference type="EMBL" id="GHO56008.1"/>
    </source>
</evidence>
<feature type="transmembrane region" description="Helical" evidence="1">
    <location>
        <begin position="6"/>
        <end position="28"/>
    </location>
</feature>
<dbReference type="InterPro" id="IPR051599">
    <property type="entry name" value="Cell_Envelope_Assoc"/>
</dbReference>
<dbReference type="CDD" id="cd06259">
    <property type="entry name" value="YdcF-like"/>
    <property type="match status" value="1"/>
</dbReference>
<protein>
    <recommendedName>
        <fullName evidence="2">DUF218 domain-containing protein</fullName>
    </recommendedName>
</protein>
<proteinExistence type="predicted"/>
<dbReference type="InterPro" id="IPR003848">
    <property type="entry name" value="DUF218"/>
</dbReference>
<feature type="domain" description="DUF218" evidence="2">
    <location>
        <begin position="40"/>
        <end position="196"/>
    </location>
</feature>
<reference evidence="3 4" key="1">
    <citation type="journal article" date="2021" name="Int. J. Syst. Evol. Microbiol.">
        <title>Reticulibacter mediterranei gen. nov., sp. nov., within the new family Reticulibacteraceae fam. nov., and Ktedonospora formicarum gen. nov., sp. nov., Ktedonobacter robiniae sp. nov., Dictyobacter formicarum sp. nov. and Dictyobacter arantiisoli sp. nov., belonging to the class Ktedonobacteria.</title>
        <authorList>
            <person name="Yabe S."/>
            <person name="Zheng Y."/>
            <person name="Wang C.M."/>
            <person name="Sakai Y."/>
            <person name="Abe K."/>
            <person name="Yokota A."/>
            <person name="Donadio S."/>
            <person name="Cavaletti L."/>
            <person name="Monciardini P."/>
        </authorList>
    </citation>
    <scope>NUCLEOTIDE SEQUENCE [LARGE SCALE GENOMIC DNA]</scope>
    <source>
        <strain evidence="3 4">SOSP1-30</strain>
    </source>
</reference>
<gene>
    <name evidence="3" type="ORF">KSB_44830</name>
</gene>
<dbReference type="PANTHER" id="PTHR30336">
    <property type="entry name" value="INNER MEMBRANE PROTEIN, PROBABLE PERMEASE"/>
    <property type="match status" value="1"/>
</dbReference>
<name>A0ABQ3UT88_9CHLR</name>
<dbReference type="Gene3D" id="3.40.50.620">
    <property type="entry name" value="HUPs"/>
    <property type="match status" value="1"/>
</dbReference>
<dbReference type="Pfam" id="PF02698">
    <property type="entry name" value="DUF218"/>
    <property type="match status" value="1"/>
</dbReference>
<sequence length="209" mass="22832">MKKKILITLSIIVVIILLIYVPLVIYISHMAKQDTKVKSDVIVVLGEGAMGGISCFGPRCQHGFVPHPHDNPCLVSRINQAVSLYKNHYAPKILMSGGTDKEDNVNEAETMKTIAMKDGIPGADILTENKSTSTYENLVFSQNILNKAGLHSAIIVTDPATNARAGLIASKLHYTYSLSPDMNTTCSHLSDYSLREPLAIIDYFLSGKI</sequence>
<dbReference type="EMBL" id="BNJG01000002">
    <property type="protein sequence ID" value="GHO56008.1"/>
    <property type="molecule type" value="Genomic_DNA"/>
</dbReference>
<keyword evidence="4" id="KW-1185">Reference proteome</keyword>
<dbReference type="Proteomes" id="UP000654345">
    <property type="component" value="Unassembled WGS sequence"/>
</dbReference>
<organism evidence="3 4">
    <name type="scientific">Ktedonobacter robiniae</name>
    <dbReference type="NCBI Taxonomy" id="2778365"/>
    <lineage>
        <taxon>Bacteria</taxon>
        <taxon>Bacillati</taxon>
        <taxon>Chloroflexota</taxon>
        <taxon>Ktedonobacteria</taxon>
        <taxon>Ktedonobacterales</taxon>
        <taxon>Ktedonobacteraceae</taxon>
        <taxon>Ktedonobacter</taxon>
    </lineage>
</organism>
<dbReference type="PANTHER" id="PTHR30336:SF20">
    <property type="entry name" value="DUF218 DOMAIN-CONTAINING PROTEIN"/>
    <property type="match status" value="1"/>
</dbReference>
<dbReference type="InterPro" id="IPR014729">
    <property type="entry name" value="Rossmann-like_a/b/a_fold"/>
</dbReference>
<evidence type="ECO:0000259" key="2">
    <source>
        <dbReference type="Pfam" id="PF02698"/>
    </source>
</evidence>